<name>A0A975M6S1_9MICC</name>
<protein>
    <submittedName>
        <fullName evidence="1">Uncharacterized protein</fullName>
    </submittedName>
</protein>
<evidence type="ECO:0000313" key="1">
    <source>
        <dbReference type="EMBL" id="QWC10481.1"/>
    </source>
</evidence>
<proteinExistence type="predicted"/>
<accession>A0A975M6S1</accession>
<dbReference type="AlphaFoldDB" id="A0A975M6S1"/>
<keyword evidence="2" id="KW-1185">Reference proteome</keyword>
<organism evidence="1 2">
    <name type="scientific">Arthrobacter jiangjiafuii</name>
    <dbReference type="NCBI Taxonomy" id="2817475"/>
    <lineage>
        <taxon>Bacteria</taxon>
        <taxon>Bacillati</taxon>
        <taxon>Actinomycetota</taxon>
        <taxon>Actinomycetes</taxon>
        <taxon>Micrococcales</taxon>
        <taxon>Micrococcaceae</taxon>
        <taxon>Arthrobacter</taxon>
    </lineage>
</organism>
<evidence type="ECO:0000313" key="2">
    <source>
        <dbReference type="Proteomes" id="UP000676885"/>
    </source>
</evidence>
<gene>
    <name evidence="1" type="ORF">KKR91_02185</name>
</gene>
<reference evidence="1 2" key="1">
    <citation type="submission" date="2021-05" db="EMBL/GenBank/DDBJ databases">
        <title>Novel species in genus Arthrobacter.</title>
        <authorList>
            <person name="Zhang G."/>
        </authorList>
    </citation>
    <scope>NUCLEOTIDE SEQUENCE [LARGE SCALE GENOMIC DNA]</scope>
    <source>
        <strain evidence="2">zg-ZUI227</strain>
    </source>
</reference>
<dbReference type="RefSeq" id="WP_210231839.1">
    <property type="nucleotide sequence ID" value="NZ_CP076022.1"/>
</dbReference>
<sequence>MEQDPSEEAEANLAAWKAVLTELEDNLEAFRGPADVSEQARMLARNWTPPSDLGPLPAELAPRARLLAKAQDRAYVQLRGEARMNRRQAELIRSVPGPSSAAVYLDVAG</sequence>
<dbReference type="Proteomes" id="UP000676885">
    <property type="component" value="Chromosome"/>
</dbReference>
<dbReference type="EMBL" id="CP076022">
    <property type="protein sequence ID" value="QWC10481.1"/>
    <property type="molecule type" value="Genomic_DNA"/>
</dbReference>
<dbReference type="KEGG" id="ajg:KKR91_02185"/>